<evidence type="ECO:0000259" key="2">
    <source>
        <dbReference type="PROSITE" id="PS50994"/>
    </source>
</evidence>
<dbReference type="SUPFAM" id="SSF53098">
    <property type="entry name" value="Ribonuclease H-like"/>
    <property type="match status" value="1"/>
</dbReference>
<dbReference type="InterPro" id="IPR036397">
    <property type="entry name" value="RNaseH_sf"/>
</dbReference>
<dbReference type="InterPro" id="IPR001584">
    <property type="entry name" value="Integrase_cat-core"/>
</dbReference>
<dbReference type="PANTHER" id="PTHR10948">
    <property type="entry name" value="TRANSPOSASE"/>
    <property type="match status" value="1"/>
</dbReference>
<evidence type="ECO:0000313" key="4">
    <source>
        <dbReference type="Proteomes" id="UP001225605"/>
    </source>
</evidence>
<dbReference type="Proteomes" id="UP001225605">
    <property type="component" value="Unassembled WGS sequence"/>
</dbReference>
<dbReference type="PANTHER" id="PTHR10948:SF23">
    <property type="entry name" value="TRANSPOSASE INSI FOR INSERTION SEQUENCE ELEMENT IS30A-RELATED"/>
    <property type="match status" value="1"/>
</dbReference>
<dbReference type="InterPro" id="IPR053392">
    <property type="entry name" value="Transposase_IS30-like"/>
</dbReference>
<feature type="domain" description="Integrase catalytic" evidence="2">
    <location>
        <begin position="221"/>
        <end position="382"/>
    </location>
</feature>
<protein>
    <submittedName>
        <fullName evidence="3">IS30 family transposase</fullName>
    </submittedName>
</protein>
<proteinExistence type="predicted"/>
<dbReference type="EMBL" id="NSDM01000031">
    <property type="protein sequence ID" value="MDQ2589140.1"/>
    <property type="molecule type" value="Genomic_DNA"/>
</dbReference>
<evidence type="ECO:0000256" key="1">
    <source>
        <dbReference type="ARBA" id="ARBA00023172"/>
    </source>
</evidence>
<sequence>MAKLGRPGMSNEMKADLWRRWKTGESISVISRGLGKPPGSVFTVLKHHGGIAPEPRKARGGSLVLAEREEISRGLHAGESYRAIAERLSRAVSTVSREVNRNGGRVRYRATTAQELASERARRPKPCLLARRPGLREKVVELLGQEWSPEQIVGHLRLHHDGDPEMRVSHETIYRSVYTTRWKVVPRVLSTRLRTGRPIRKHKRHTVKGQWRSQIVDARPIGQRPPGAEHRTELGHLEGDLVLGSANSQVATLVDRKSRFLTIVKPASRHTAVVVPALVEAYGRMDPRLHTTLTWDRGMELAAHKAFTAATGVAVFFADPRSPWQRGTNENTNKLLRQYLPKGTTLATFSQEDLDAIAAKLNNRPRKCLGFRTPAESVALTG</sequence>
<gene>
    <name evidence="3" type="ORF">CKY47_35435</name>
</gene>
<reference evidence="3 4" key="1">
    <citation type="submission" date="2017-06" db="EMBL/GenBank/DDBJ databases">
        <title>Cultured bacterium strain Saccharothrix yanglingensis Hhs.015.</title>
        <authorList>
            <person name="Xia Y."/>
        </authorList>
    </citation>
    <scope>NUCLEOTIDE SEQUENCE [LARGE SCALE GENOMIC DNA]</scope>
    <source>
        <strain evidence="3 4">Hhs.015</strain>
    </source>
</reference>
<name>A0ABU0XAG4_9PSEU</name>
<dbReference type="InterPro" id="IPR051917">
    <property type="entry name" value="Transposase-Integrase"/>
</dbReference>
<dbReference type="Pfam" id="PF13936">
    <property type="entry name" value="HTH_38"/>
    <property type="match status" value="1"/>
</dbReference>
<keyword evidence="4" id="KW-1185">Reference proteome</keyword>
<keyword evidence="1" id="KW-0233">DNA recombination</keyword>
<dbReference type="InterPro" id="IPR025246">
    <property type="entry name" value="IS30-like_HTH"/>
</dbReference>
<dbReference type="NCBIfam" id="NF033563">
    <property type="entry name" value="transpos_IS30"/>
    <property type="match status" value="1"/>
</dbReference>
<organism evidence="3 4">
    <name type="scientific">Saccharothrix yanglingensis</name>
    <dbReference type="NCBI Taxonomy" id="659496"/>
    <lineage>
        <taxon>Bacteria</taxon>
        <taxon>Bacillati</taxon>
        <taxon>Actinomycetota</taxon>
        <taxon>Actinomycetes</taxon>
        <taxon>Pseudonocardiales</taxon>
        <taxon>Pseudonocardiaceae</taxon>
        <taxon>Saccharothrix</taxon>
    </lineage>
</organism>
<dbReference type="InterPro" id="IPR012337">
    <property type="entry name" value="RNaseH-like_sf"/>
</dbReference>
<comment type="caution">
    <text evidence="3">The sequence shown here is derived from an EMBL/GenBank/DDBJ whole genome shotgun (WGS) entry which is preliminary data.</text>
</comment>
<accession>A0ABU0XAG4</accession>
<evidence type="ECO:0000313" key="3">
    <source>
        <dbReference type="EMBL" id="MDQ2589140.1"/>
    </source>
</evidence>
<dbReference type="Gene3D" id="3.30.420.10">
    <property type="entry name" value="Ribonuclease H-like superfamily/Ribonuclease H"/>
    <property type="match status" value="1"/>
</dbReference>
<dbReference type="Pfam" id="PF00665">
    <property type="entry name" value="rve"/>
    <property type="match status" value="1"/>
</dbReference>
<dbReference type="PROSITE" id="PS50994">
    <property type="entry name" value="INTEGRASE"/>
    <property type="match status" value="1"/>
</dbReference>